<protein>
    <recommendedName>
        <fullName evidence="6">Major facilitator superfamily (MFS) profile domain-containing protein</fullName>
    </recommendedName>
</protein>
<dbReference type="InterPro" id="IPR050549">
    <property type="entry name" value="MFS_Trehalose_Transporter"/>
</dbReference>
<evidence type="ECO:0000256" key="4">
    <source>
        <dbReference type="ARBA" id="ARBA00023136"/>
    </source>
</evidence>
<feature type="domain" description="Major facilitator superfamily (MFS) profile" evidence="6">
    <location>
        <begin position="17"/>
        <end position="572"/>
    </location>
</feature>
<keyword evidence="4 5" id="KW-0472">Membrane</keyword>
<dbReference type="EMBL" id="JAJSOF020000009">
    <property type="protein sequence ID" value="KAJ4446610.1"/>
    <property type="molecule type" value="Genomic_DNA"/>
</dbReference>
<accession>A0ABQ8TMK3</accession>
<feature type="transmembrane region" description="Helical" evidence="5">
    <location>
        <begin position="516"/>
        <end position="534"/>
    </location>
</feature>
<evidence type="ECO:0000256" key="5">
    <source>
        <dbReference type="SAM" id="Phobius"/>
    </source>
</evidence>
<feature type="transmembrane region" description="Helical" evidence="5">
    <location>
        <begin position="480"/>
        <end position="504"/>
    </location>
</feature>
<dbReference type="Pfam" id="PF00083">
    <property type="entry name" value="Sugar_tr"/>
    <property type="match status" value="1"/>
</dbReference>
<feature type="transmembrane region" description="Helical" evidence="5">
    <location>
        <begin position="61"/>
        <end position="81"/>
    </location>
</feature>
<dbReference type="InterPro" id="IPR020846">
    <property type="entry name" value="MFS_dom"/>
</dbReference>
<keyword evidence="2 5" id="KW-0812">Transmembrane</keyword>
<comment type="subcellular location">
    <subcellularLocation>
        <location evidence="1">Membrane</location>
        <topology evidence="1">Multi-pass membrane protein</topology>
    </subcellularLocation>
</comment>
<evidence type="ECO:0000256" key="1">
    <source>
        <dbReference type="ARBA" id="ARBA00004141"/>
    </source>
</evidence>
<proteinExistence type="predicted"/>
<dbReference type="InterPro" id="IPR036259">
    <property type="entry name" value="MFS_trans_sf"/>
</dbReference>
<dbReference type="Gene3D" id="1.20.1250.20">
    <property type="entry name" value="MFS general substrate transporter like domains"/>
    <property type="match status" value="2"/>
</dbReference>
<feature type="transmembrane region" description="Helical" evidence="5">
    <location>
        <begin position="546"/>
        <end position="568"/>
    </location>
</feature>
<dbReference type="PROSITE" id="PS50850">
    <property type="entry name" value="MFS"/>
    <property type="match status" value="1"/>
</dbReference>
<feature type="transmembrane region" description="Helical" evidence="5">
    <location>
        <begin position="20"/>
        <end position="41"/>
    </location>
</feature>
<evidence type="ECO:0000256" key="2">
    <source>
        <dbReference type="ARBA" id="ARBA00022692"/>
    </source>
</evidence>
<feature type="transmembrane region" description="Helical" evidence="5">
    <location>
        <begin position="229"/>
        <end position="251"/>
    </location>
</feature>
<dbReference type="Proteomes" id="UP001148838">
    <property type="component" value="Unassembled WGS sequence"/>
</dbReference>
<name>A0ABQ8TMK3_PERAM</name>
<dbReference type="Pfam" id="PF07690">
    <property type="entry name" value="MFS_1"/>
    <property type="match status" value="1"/>
</dbReference>
<feature type="transmembrane region" description="Helical" evidence="5">
    <location>
        <begin position="416"/>
        <end position="437"/>
    </location>
</feature>
<dbReference type="PANTHER" id="PTHR48021">
    <property type="match status" value="1"/>
</dbReference>
<sequence>METSENKKRPHRSAYSQAVYIAVASLVCASTGMALGHSAVLLPELQSSNSSIVVDMETGSWIASVYSFTSPIGCLFGGVAMDVWGRKRMFVIFNLLMVLGWTVIAGSQDITMLLVARIIEGFSRGAALTIISKENFLCPLIRPMVSDVLVCLFTVSSTEARVGIVTTLRERRDGKPESEINYIDVVSSMRFRNEVSTLVDDFAHRDVSILRHVRVFGDELVSPKLRGTILTGSGSFTCVGIMVISVLSAVVDWRTGSGIAAGVSAISFISTALLPESPMWLVRKNRMAEAQRSLLWLCGPGRDLEMMREPTPQDENMWQPRLEHANAKEELLELQKRLCIGKENVIGKKITTKDTISQCVHLIRHFVKPNILKPFLISHFFNTIQCICGLNLFTYYSIDILSKLRRNSSHGPDDVIANIILSVVRLAATLLTAVLFIRVGRRPIGIVSGLGSFFFATALGVLITVQTSEDRYPMSEAVEAWINFSIVILFFSFISLGFFVLPPLMIGEMQSSTMRSYVCGYIYTTNDLILGAVIKEYPSLSNNLGMNGLFFLFGSSCLVCTVFIILFLPETKDRTLFEIEDYFKQDNVLWLTRKKSINDSIVGHLHT</sequence>
<evidence type="ECO:0000259" key="6">
    <source>
        <dbReference type="PROSITE" id="PS50850"/>
    </source>
</evidence>
<gene>
    <name evidence="7" type="ORF">ANN_13307</name>
</gene>
<feature type="transmembrane region" description="Helical" evidence="5">
    <location>
        <begin position="88"/>
        <end position="104"/>
    </location>
</feature>
<evidence type="ECO:0000313" key="7">
    <source>
        <dbReference type="EMBL" id="KAJ4446610.1"/>
    </source>
</evidence>
<dbReference type="PANTHER" id="PTHR48021:SF7">
    <property type="entry name" value="RH09188P"/>
    <property type="match status" value="1"/>
</dbReference>
<dbReference type="SUPFAM" id="SSF103473">
    <property type="entry name" value="MFS general substrate transporter"/>
    <property type="match status" value="2"/>
</dbReference>
<keyword evidence="8" id="KW-1185">Reference proteome</keyword>
<feature type="transmembrane region" description="Helical" evidence="5">
    <location>
        <begin position="375"/>
        <end position="396"/>
    </location>
</feature>
<reference evidence="7 8" key="1">
    <citation type="journal article" date="2022" name="Allergy">
        <title>Genome assembly and annotation of Periplaneta americana reveal a comprehensive cockroach allergen profile.</title>
        <authorList>
            <person name="Wang L."/>
            <person name="Xiong Q."/>
            <person name="Saelim N."/>
            <person name="Wang L."/>
            <person name="Nong W."/>
            <person name="Wan A.T."/>
            <person name="Shi M."/>
            <person name="Liu X."/>
            <person name="Cao Q."/>
            <person name="Hui J.H.L."/>
            <person name="Sookrung N."/>
            <person name="Leung T.F."/>
            <person name="Tungtrongchitr A."/>
            <person name="Tsui S.K.W."/>
        </authorList>
    </citation>
    <scope>NUCLEOTIDE SEQUENCE [LARGE SCALE GENOMIC DNA]</scope>
    <source>
        <strain evidence="7">PWHHKU_190912</strain>
    </source>
</reference>
<dbReference type="InterPro" id="IPR005828">
    <property type="entry name" value="MFS_sugar_transport-like"/>
</dbReference>
<comment type="caution">
    <text evidence="7">The sequence shown here is derived from an EMBL/GenBank/DDBJ whole genome shotgun (WGS) entry which is preliminary data.</text>
</comment>
<organism evidence="7 8">
    <name type="scientific">Periplaneta americana</name>
    <name type="common">American cockroach</name>
    <name type="synonym">Blatta americana</name>
    <dbReference type="NCBI Taxonomy" id="6978"/>
    <lineage>
        <taxon>Eukaryota</taxon>
        <taxon>Metazoa</taxon>
        <taxon>Ecdysozoa</taxon>
        <taxon>Arthropoda</taxon>
        <taxon>Hexapoda</taxon>
        <taxon>Insecta</taxon>
        <taxon>Pterygota</taxon>
        <taxon>Neoptera</taxon>
        <taxon>Polyneoptera</taxon>
        <taxon>Dictyoptera</taxon>
        <taxon>Blattodea</taxon>
        <taxon>Blattoidea</taxon>
        <taxon>Blattidae</taxon>
        <taxon>Blattinae</taxon>
        <taxon>Periplaneta</taxon>
    </lineage>
</organism>
<evidence type="ECO:0000313" key="8">
    <source>
        <dbReference type="Proteomes" id="UP001148838"/>
    </source>
</evidence>
<feature type="transmembrane region" description="Helical" evidence="5">
    <location>
        <begin position="444"/>
        <end position="465"/>
    </location>
</feature>
<dbReference type="InterPro" id="IPR011701">
    <property type="entry name" value="MFS"/>
</dbReference>
<evidence type="ECO:0000256" key="3">
    <source>
        <dbReference type="ARBA" id="ARBA00022989"/>
    </source>
</evidence>
<keyword evidence="3 5" id="KW-1133">Transmembrane helix</keyword>